<proteinExistence type="predicted"/>
<comment type="caution">
    <text evidence="1">The sequence shown here is derived from an EMBL/GenBank/DDBJ whole genome shotgun (WGS) entry which is preliminary data.</text>
</comment>
<evidence type="ECO:0008006" key="3">
    <source>
        <dbReference type="Google" id="ProtNLM"/>
    </source>
</evidence>
<dbReference type="EMBL" id="RYZH01000015">
    <property type="protein sequence ID" value="RUL87982.1"/>
    <property type="molecule type" value="Genomic_DNA"/>
</dbReference>
<protein>
    <recommendedName>
        <fullName evidence="3">YHS domain-containing protein</fullName>
    </recommendedName>
</protein>
<dbReference type="OrthoDB" id="1122197at2"/>
<dbReference type="RefSeq" id="WP_126725103.1">
    <property type="nucleotide sequence ID" value="NZ_RYZH01000015.1"/>
</dbReference>
<name>A0A432MKP5_9BACT</name>
<organism evidence="1 2">
    <name type="scientific">Tautonia sociabilis</name>
    <dbReference type="NCBI Taxonomy" id="2080755"/>
    <lineage>
        <taxon>Bacteria</taxon>
        <taxon>Pseudomonadati</taxon>
        <taxon>Planctomycetota</taxon>
        <taxon>Planctomycetia</taxon>
        <taxon>Isosphaerales</taxon>
        <taxon>Isosphaeraceae</taxon>
        <taxon>Tautonia</taxon>
    </lineage>
</organism>
<keyword evidence="2" id="KW-1185">Reference proteome</keyword>
<sequence length="94" mass="10644">MAQTGIPIQHDGKTYFGYCQMYSGRIAADPERFTKAKDPITGVTMDKPTAFIYGFRGRAYYFESEATRGQFGKVPQWYAVDRRSKSEASVGVRE</sequence>
<reference evidence="1 2" key="2">
    <citation type="submission" date="2019-01" db="EMBL/GenBank/DDBJ databases">
        <title>Tautonia sociabilis, a novel thermotolerant planctomycete of Isosphaeraceae family, isolated from a 4000 m deep subterranean habitat.</title>
        <authorList>
            <person name="Kovaleva O.L."/>
            <person name="Elcheninov A.G."/>
            <person name="Van Heerden E."/>
            <person name="Toshchakov S.V."/>
            <person name="Novikov A."/>
            <person name="Bonch-Osmolovskaya E.A."/>
            <person name="Kublanov I.V."/>
        </authorList>
    </citation>
    <scope>NUCLEOTIDE SEQUENCE [LARGE SCALE GENOMIC DNA]</scope>
    <source>
        <strain evidence="1 2">GM2012</strain>
    </source>
</reference>
<dbReference type="Proteomes" id="UP000280296">
    <property type="component" value="Unassembled WGS sequence"/>
</dbReference>
<evidence type="ECO:0000313" key="1">
    <source>
        <dbReference type="EMBL" id="RUL87982.1"/>
    </source>
</evidence>
<dbReference type="AlphaFoldDB" id="A0A432MKP5"/>
<evidence type="ECO:0000313" key="2">
    <source>
        <dbReference type="Proteomes" id="UP000280296"/>
    </source>
</evidence>
<reference evidence="1 2" key="1">
    <citation type="submission" date="2018-12" db="EMBL/GenBank/DDBJ databases">
        <authorList>
            <person name="Toschakov S.V."/>
        </authorList>
    </citation>
    <scope>NUCLEOTIDE SEQUENCE [LARGE SCALE GENOMIC DNA]</scope>
    <source>
        <strain evidence="1 2">GM2012</strain>
    </source>
</reference>
<gene>
    <name evidence="1" type="ORF">TsocGM_09675</name>
</gene>
<accession>A0A432MKP5</accession>